<dbReference type="OrthoDB" id="9769113at2"/>
<feature type="transmembrane region" description="Helical" evidence="2">
    <location>
        <begin position="43"/>
        <end position="63"/>
    </location>
</feature>
<evidence type="ECO:0000256" key="1">
    <source>
        <dbReference type="ARBA" id="ARBA00007430"/>
    </source>
</evidence>
<dbReference type="Proteomes" id="UP000008561">
    <property type="component" value="Chromosome"/>
</dbReference>
<dbReference type="InterPro" id="IPR036291">
    <property type="entry name" value="NAD(P)-bd_dom_sf"/>
</dbReference>
<dbReference type="InterPro" id="IPR051203">
    <property type="entry name" value="Polysaccharide_Synthase-Rel"/>
</dbReference>
<keyword evidence="2" id="KW-1133">Transmembrane helix</keyword>
<dbReference type="Pfam" id="PF13727">
    <property type="entry name" value="CoA_binding_3"/>
    <property type="match status" value="1"/>
</dbReference>
<feature type="transmembrane region" description="Helical" evidence="2">
    <location>
        <begin position="12"/>
        <end position="31"/>
    </location>
</feature>
<reference evidence="4 5" key="1">
    <citation type="submission" date="2007-10" db="EMBL/GenBank/DDBJ databases">
        <title>Complete sequence of Desulfococcus oleovorans Hxd3.</title>
        <authorList>
            <consortium name="US DOE Joint Genome Institute"/>
            <person name="Copeland A."/>
            <person name="Lucas S."/>
            <person name="Lapidus A."/>
            <person name="Barry K."/>
            <person name="Glavina del Rio T."/>
            <person name="Dalin E."/>
            <person name="Tice H."/>
            <person name="Pitluck S."/>
            <person name="Kiss H."/>
            <person name="Brettin T."/>
            <person name="Bruce D."/>
            <person name="Detter J.C."/>
            <person name="Han C."/>
            <person name="Schmutz J."/>
            <person name="Larimer F."/>
            <person name="Land M."/>
            <person name="Hauser L."/>
            <person name="Kyrpides N."/>
            <person name="Kim E."/>
            <person name="Wawrik B."/>
            <person name="Richardson P."/>
        </authorList>
    </citation>
    <scope>NUCLEOTIDE SEQUENCE [LARGE SCALE GENOMIC DNA]</scope>
    <source>
        <strain evidence="5">DSM 6200 / JCM 39069 / Hxd3</strain>
    </source>
</reference>
<evidence type="ECO:0000259" key="3">
    <source>
        <dbReference type="Pfam" id="PF02719"/>
    </source>
</evidence>
<keyword evidence="5" id="KW-1185">Reference proteome</keyword>
<evidence type="ECO:0000256" key="2">
    <source>
        <dbReference type="SAM" id="Phobius"/>
    </source>
</evidence>
<dbReference type="PANTHER" id="PTHR43318">
    <property type="entry name" value="UDP-N-ACETYLGLUCOSAMINE 4,6-DEHYDRATASE"/>
    <property type="match status" value="1"/>
</dbReference>
<comment type="similarity">
    <text evidence="1">Belongs to the polysaccharide synthase family.</text>
</comment>
<sequence length="635" mass="70161">MKKLYFSKNVVIVVVVDALLFCCAFYLAYLLRFDFHIPRFYRVPFQQVLPLVILLKLASFYWFDLYRGMWRYTSLSDLFNIVKAALITNLVIVGGLLFFNRFQGFPRSVFLIDALLTILTVSGFRILIRIYFEHAAGDKMSQVVKKAFSQVFSKTDGHTRRVIILGAGDCGEKIYREIAHNPSLGFQVVGFLDDNPVKVGKKIHGLPVLGEIAGVSKFVARLSIDELIIAIPTATPEQMRTIVALCEKSGIPYKTVPGFSELLNGTPSVAALRKVAYRDLLGREVVRLDKEGIGAYLAGKTVLVTGAGGSIGSELCRQILEFSPGRIVLFDRSETALYEIDLELKGQRRDTGLRISPVLGDIQDQRQLEHLFQLTAPHVVFHAAAYKHVPMLEAHPWKAVKNNIIGTRNLVELSKRFAVERFVLVSTDKAVRPANVMGASKRVAELLLQCGNGGAPCTTQFMIVRFGNVLGSAGSVIPLFQKQIGKGGPVTVTHPEVTRFFMTVSEACQLILQAGAIGNTGRGRAEVFVLKMGTPVKIVDMARDLIRLSGLEPDKDISIEFVGLRPGEKLYEELIVEGEGVVPTEHEKIMVLRGAEAHAAVLNGAIEELERSAELQDGGAIRVWLKKIVPEYEPA</sequence>
<dbReference type="RefSeq" id="WP_012174437.1">
    <property type="nucleotide sequence ID" value="NC_009943.1"/>
</dbReference>
<dbReference type="CDD" id="cd05237">
    <property type="entry name" value="UDP_invert_4-6DH_SDR_e"/>
    <property type="match status" value="1"/>
</dbReference>
<dbReference type="Pfam" id="PF02719">
    <property type="entry name" value="Polysacc_synt_2"/>
    <property type="match status" value="1"/>
</dbReference>
<dbReference type="AlphaFoldDB" id="A8ZWL1"/>
<proteinExistence type="inferred from homology"/>
<dbReference type="PANTHER" id="PTHR43318:SF1">
    <property type="entry name" value="POLYSACCHARIDE BIOSYNTHESIS PROTEIN EPSC-RELATED"/>
    <property type="match status" value="1"/>
</dbReference>
<evidence type="ECO:0000313" key="5">
    <source>
        <dbReference type="Proteomes" id="UP000008561"/>
    </source>
</evidence>
<feature type="domain" description="Polysaccharide biosynthesis protein CapD-like" evidence="3">
    <location>
        <begin position="302"/>
        <end position="592"/>
    </location>
</feature>
<feature type="transmembrane region" description="Helical" evidence="2">
    <location>
        <begin position="111"/>
        <end position="132"/>
    </location>
</feature>
<feature type="transmembrane region" description="Helical" evidence="2">
    <location>
        <begin position="78"/>
        <end position="99"/>
    </location>
</feature>
<dbReference type="InterPro" id="IPR003869">
    <property type="entry name" value="Polysac_CapD-like"/>
</dbReference>
<dbReference type="Gene3D" id="3.40.50.720">
    <property type="entry name" value="NAD(P)-binding Rossmann-like Domain"/>
    <property type="match status" value="2"/>
</dbReference>
<dbReference type="SUPFAM" id="SSF53335">
    <property type="entry name" value="S-adenosyl-L-methionine-dependent methyltransferases"/>
    <property type="match status" value="1"/>
</dbReference>
<keyword evidence="2" id="KW-0472">Membrane</keyword>
<organism evidence="4 5">
    <name type="scientific">Desulfosudis oleivorans (strain DSM 6200 / JCM 39069 / Hxd3)</name>
    <name type="common">Desulfococcus oleovorans</name>
    <dbReference type="NCBI Taxonomy" id="96561"/>
    <lineage>
        <taxon>Bacteria</taxon>
        <taxon>Pseudomonadati</taxon>
        <taxon>Thermodesulfobacteriota</taxon>
        <taxon>Desulfobacteria</taxon>
        <taxon>Desulfobacterales</taxon>
        <taxon>Desulfosudaceae</taxon>
        <taxon>Desulfosudis</taxon>
    </lineage>
</organism>
<dbReference type="eggNOG" id="COG1086">
    <property type="taxonomic scope" value="Bacteria"/>
</dbReference>
<dbReference type="SUPFAM" id="SSF51735">
    <property type="entry name" value="NAD(P)-binding Rossmann-fold domains"/>
    <property type="match status" value="1"/>
</dbReference>
<dbReference type="InterPro" id="IPR029063">
    <property type="entry name" value="SAM-dependent_MTases_sf"/>
</dbReference>
<evidence type="ECO:0000313" key="4">
    <source>
        <dbReference type="EMBL" id="ABW66819.1"/>
    </source>
</evidence>
<name>A8ZWL1_DESOH</name>
<dbReference type="HOGENOM" id="CLU_013560_5_2_7"/>
<accession>A8ZWL1</accession>
<protein>
    <submittedName>
        <fullName evidence="4">Polysaccharide biosynthesis protein CapD</fullName>
    </submittedName>
</protein>
<dbReference type="STRING" id="96561.Dole_1009"/>
<gene>
    <name evidence="4" type="ordered locus">Dole_1009</name>
</gene>
<dbReference type="KEGG" id="dol:Dole_1009"/>
<keyword evidence="2" id="KW-0812">Transmembrane</keyword>
<dbReference type="EMBL" id="CP000859">
    <property type="protein sequence ID" value="ABW66819.1"/>
    <property type="molecule type" value="Genomic_DNA"/>
</dbReference>